<dbReference type="RefSeq" id="XP_030993496.1">
    <property type="nucleotide sequence ID" value="XM_031142275.1"/>
</dbReference>
<evidence type="ECO:0000256" key="1">
    <source>
        <dbReference type="SAM" id="MobiDB-lite"/>
    </source>
</evidence>
<dbReference type="OrthoDB" id="4084551at2759"/>
<feature type="region of interest" description="Disordered" evidence="1">
    <location>
        <begin position="284"/>
        <end position="356"/>
    </location>
</feature>
<feature type="region of interest" description="Disordered" evidence="1">
    <location>
        <begin position="50"/>
        <end position="74"/>
    </location>
</feature>
<keyword evidence="2" id="KW-0812">Transmembrane</keyword>
<dbReference type="Pfam" id="PF14610">
    <property type="entry name" value="Psg1"/>
    <property type="match status" value="1"/>
</dbReference>
<keyword evidence="5" id="KW-1185">Reference proteome</keyword>
<reference evidence="4 5" key="1">
    <citation type="submission" date="2019-06" db="EMBL/GenBank/DDBJ databases">
        <title>Draft genome sequence of the filamentous fungus Phialemoniopsis curvata isolated from diesel fuel.</title>
        <authorList>
            <person name="Varaljay V.A."/>
            <person name="Lyon W.J."/>
            <person name="Crouch A.L."/>
            <person name="Drake C.E."/>
            <person name="Hollomon J.M."/>
            <person name="Nadeau L.J."/>
            <person name="Nunn H.S."/>
            <person name="Stevenson B.S."/>
            <person name="Bojanowski C.L."/>
            <person name="Crookes-Goodson W.J."/>
        </authorList>
    </citation>
    <scope>NUCLEOTIDE SEQUENCE [LARGE SCALE GENOMIC DNA]</scope>
    <source>
        <strain evidence="4 5">D216</strain>
    </source>
</reference>
<feature type="signal peptide" evidence="3">
    <location>
        <begin position="1"/>
        <end position="19"/>
    </location>
</feature>
<keyword evidence="2" id="KW-1133">Transmembrane helix</keyword>
<feature type="compositionally biased region" description="Gly residues" evidence="1">
    <location>
        <begin position="284"/>
        <end position="294"/>
    </location>
</feature>
<evidence type="ECO:0000313" key="4">
    <source>
        <dbReference type="EMBL" id="TPX11785.1"/>
    </source>
</evidence>
<feature type="chain" id="PRO_5021272454" evidence="3">
    <location>
        <begin position="20"/>
        <end position="356"/>
    </location>
</feature>
<protein>
    <submittedName>
        <fullName evidence="4">Uncharacterized protein</fullName>
    </submittedName>
</protein>
<name>A0A507AM94_9PEZI</name>
<evidence type="ECO:0000256" key="3">
    <source>
        <dbReference type="SAM" id="SignalP"/>
    </source>
</evidence>
<gene>
    <name evidence="4" type="ORF">E0L32_007522</name>
</gene>
<comment type="caution">
    <text evidence="4">The sequence shown here is derived from an EMBL/GenBank/DDBJ whole genome shotgun (WGS) entry which is preliminary data.</text>
</comment>
<dbReference type="InParanoid" id="A0A507AM94"/>
<dbReference type="InterPro" id="IPR028000">
    <property type="entry name" value="Pma1"/>
</dbReference>
<accession>A0A507AM94</accession>
<feature type="compositionally biased region" description="Polar residues" evidence="1">
    <location>
        <begin position="51"/>
        <end position="74"/>
    </location>
</feature>
<dbReference type="GeneID" id="41974969"/>
<dbReference type="AlphaFoldDB" id="A0A507AM94"/>
<dbReference type="Proteomes" id="UP000319257">
    <property type="component" value="Unassembled WGS sequence"/>
</dbReference>
<evidence type="ECO:0000256" key="2">
    <source>
        <dbReference type="SAM" id="Phobius"/>
    </source>
</evidence>
<evidence type="ECO:0000313" key="5">
    <source>
        <dbReference type="Proteomes" id="UP000319257"/>
    </source>
</evidence>
<feature type="compositionally biased region" description="Basic and acidic residues" evidence="1">
    <location>
        <begin position="344"/>
        <end position="356"/>
    </location>
</feature>
<dbReference type="EMBL" id="SKBQ01000046">
    <property type="protein sequence ID" value="TPX11785.1"/>
    <property type="molecule type" value="Genomic_DNA"/>
</dbReference>
<keyword evidence="2" id="KW-0472">Membrane</keyword>
<feature type="compositionally biased region" description="Basic and acidic residues" evidence="1">
    <location>
        <begin position="316"/>
        <end position="330"/>
    </location>
</feature>
<keyword evidence="3" id="KW-0732">Signal</keyword>
<organism evidence="4 5">
    <name type="scientific">Thyridium curvatum</name>
    <dbReference type="NCBI Taxonomy" id="1093900"/>
    <lineage>
        <taxon>Eukaryota</taxon>
        <taxon>Fungi</taxon>
        <taxon>Dikarya</taxon>
        <taxon>Ascomycota</taxon>
        <taxon>Pezizomycotina</taxon>
        <taxon>Sordariomycetes</taxon>
        <taxon>Sordariomycetidae</taxon>
        <taxon>Thyridiales</taxon>
        <taxon>Thyridiaceae</taxon>
        <taxon>Thyridium</taxon>
    </lineage>
</organism>
<feature type="transmembrane region" description="Helical" evidence="2">
    <location>
        <begin position="240"/>
        <end position="261"/>
    </location>
</feature>
<sequence>MRSLLALAAAAPLLCAAAAAVVPGLPLDPRDVTSPDTPWISIDASGAAHTVTPSVSRDSSGGAPSTVSGPPPQLTSTAAYTLTVSGTPTTVTGQAPAVSATGAAPGSPEGVFFTCDKYVGQDKPFCLPQRGAALYPGRTYYITWYTAYFANPRTVMDIDITYGNGQGVTFPNLAASQGYFAWTVDADILSKQGLSQLSNVTIGLSYFETPGDNASDVLLPGPSVFIVPAPSPPSSGPGTAAIVVIVVVVVAALLVAALLAWSWRARGHPFALCMGRGLRRRSMGGGVRGSGQGYGVRKSHAERTAGVAAAAPDPDPDSKARGVELTDRESWSPTQGGGGGGRNVFREEVQRQENER</sequence>
<proteinExistence type="predicted"/>